<dbReference type="Pfam" id="PF00271">
    <property type="entry name" value="Helicase_C"/>
    <property type="match status" value="1"/>
</dbReference>
<keyword evidence="5" id="KW-0378">Hydrolase</keyword>
<evidence type="ECO:0000259" key="4">
    <source>
        <dbReference type="PROSITE" id="PS51194"/>
    </source>
</evidence>
<dbReference type="InterPro" id="IPR027417">
    <property type="entry name" value="P-loop_NTPase"/>
</dbReference>
<keyword evidence="5" id="KW-0347">Helicase</keyword>
<dbReference type="SMART" id="SM00490">
    <property type="entry name" value="HELICc"/>
    <property type="match status" value="1"/>
</dbReference>
<dbReference type="PROSITE" id="PS51192">
    <property type="entry name" value="HELICASE_ATP_BIND_1"/>
    <property type="match status" value="1"/>
</dbReference>
<keyword evidence="1" id="KW-0547">Nucleotide-binding</keyword>
<dbReference type="SMART" id="SM00487">
    <property type="entry name" value="DEXDc"/>
    <property type="match status" value="1"/>
</dbReference>
<dbReference type="PROSITE" id="PS51194">
    <property type="entry name" value="HELICASE_CTER"/>
    <property type="match status" value="1"/>
</dbReference>
<reference evidence="6" key="1">
    <citation type="journal article" date="2019" name="Int. J. Syst. Evol. Microbiol.">
        <title>The Global Catalogue of Microorganisms (GCM) 10K type strain sequencing project: providing services to taxonomists for standard genome sequencing and annotation.</title>
        <authorList>
            <consortium name="The Broad Institute Genomics Platform"/>
            <consortium name="The Broad Institute Genome Sequencing Center for Infectious Disease"/>
            <person name="Wu L."/>
            <person name="Ma J."/>
        </authorList>
    </citation>
    <scope>NUCLEOTIDE SEQUENCE [LARGE SCALE GENOMIC DNA]</scope>
    <source>
        <strain evidence="6">CGMCC 1.16855</strain>
    </source>
</reference>
<dbReference type="Gene3D" id="3.40.50.300">
    <property type="entry name" value="P-loop containing nucleotide triphosphate hydrolases"/>
    <property type="match status" value="2"/>
</dbReference>
<comment type="caution">
    <text evidence="5">The sequence shown here is derived from an EMBL/GenBank/DDBJ whole genome shotgun (WGS) entry which is preliminary data.</text>
</comment>
<feature type="domain" description="Helicase C-terminal" evidence="4">
    <location>
        <begin position="239"/>
        <end position="389"/>
    </location>
</feature>
<proteinExistence type="predicted"/>
<dbReference type="EMBL" id="JBHRSB010000001">
    <property type="protein sequence ID" value="MFC2998273.1"/>
    <property type="molecule type" value="Genomic_DNA"/>
</dbReference>
<feature type="domain" description="Helicase ATP-binding" evidence="3">
    <location>
        <begin position="33"/>
        <end position="195"/>
    </location>
</feature>
<evidence type="ECO:0000256" key="1">
    <source>
        <dbReference type="ARBA" id="ARBA00022741"/>
    </source>
</evidence>
<dbReference type="GO" id="GO:0004386">
    <property type="term" value="F:helicase activity"/>
    <property type="evidence" value="ECO:0007669"/>
    <property type="project" value="UniProtKB-KW"/>
</dbReference>
<dbReference type="PANTHER" id="PTHR47962:SF5">
    <property type="entry name" value="ATP-DEPENDENT HELICASE LHR-RELATED"/>
    <property type="match status" value="1"/>
</dbReference>
<dbReference type="InterPro" id="IPR011545">
    <property type="entry name" value="DEAD/DEAH_box_helicase_dom"/>
</dbReference>
<protein>
    <submittedName>
        <fullName evidence="5">DEAD/DEAH box helicase</fullName>
    </submittedName>
</protein>
<evidence type="ECO:0000259" key="3">
    <source>
        <dbReference type="PROSITE" id="PS51192"/>
    </source>
</evidence>
<dbReference type="Pfam" id="PF00270">
    <property type="entry name" value="DEAD"/>
    <property type="match status" value="1"/>
</dbReference>
<dbReference type="Proteomes" id="UP001595420">
    <property type="component" value="Unassembled WGS sequence"/>
</dbReference>
<dbReference type="PANTHER" id="PTHR47962">
    <property type="entry name" value="ATP-DEPENDENT HELICASE LHR-RELATED-RELATED"/>
    <property type="match status" value="1"/>
</dbReference>
<accession>A0ABV7BNP6</accession>
<evidence type="ECO:0000313" key="5">
    <source>
        <dbReference type="EMBL" id="MFC2998273.1"/>
    </source>
</evidence>
<dbReference type="InterPro" id="IPR014001">
    <property type="entry name" value="Helicase_ATP-bd"/>
</dbReference>
<dbReference type="SUPFAM" id="SSF52540">
    <property type="entry name" value="P-loop containing nucleoside triphosphate hydrolases"/>
    <property type="match status" value="1"/>
</dbReference>
<evidence type="ECO:0000313" key="6">
    <source>
        <dbReference type="Proteomes" id="UP001595420"/>
    </source>
</evidence>
<name>A0ABV7BNP6_9PROT</name>
<keyword evidence="6" id="KW-1185">Reference proteome</keyword>
<evidence type="ECO:0000256" key="2">
    <source>
        <dbReference type="ARBA" id="ARBA00022840"/>
    </source>
</evidence>
<gene>
    <name evidence="5" type="ORF">ACFOD3_00130</name>
</gene>
<dbReference type="InterPro" id="IPR001650">
    <property type="entry name" value="Helicase_C-like"/>
</dbReference>
<sequence>MTSSRSDLARMMPDAFPVFFTGRQPYAGQAMVMPEVVRGHNVLFAAPTASGKTEAAVTPLYQRHITFKRRDLSTIYVAPTKALVNDLYERLVTYLETRQAGAVARYTGDRHEFRTASGAFCLLVTPEALDSLQLRRPETLSGVRAVIVDEIHLLHGQPRGQQLRHVIARIRKAAAPSGSPRDRFQLVGMTATLDDMAGVAETWLGAGAKVLSHGASRDIELQFVDIDADGDPDRERAGALARWLQRAAAEKVLVFANSRNGAHGLAAHLHRELEGTRWPVHLHFGALAATERERVEDEMRRKRYGVCVATTTLEIGIDIGDVDTVVLSDPPRSVSGFLQRIGRGNRRSDVCRVVAFRATENDERLIRALVDCGRRGELDDIHEYDRPSVRFQQILSLCWRATRQDRPLSAAALCAEAGADDHKAVINDMVETGCLADVRGALIPCDRLMDEADAGQIHTVIASRVGSAVVDIRTGKTAIRDADESTAGGAIFHGGSMRRLLAGSEGGAYLGGAAARSQSLARIKGTGPALPVSRSVIWGLARQRGFDPVRWHLSGAELVTWGGETYNTLLGALFARQLPDRRFAVTPDSVAGPVHLLDVSLDFIRELARSAEEAGDLPLSTATKFTSPSRYLNELSPRLAALEKRSSIPWKPFWRWLDRIEAIDQIGSMPPTGAPPGADAR</sequence>
<dbReference type="InterPro" id="IPR052511">
    <property type="entry name" value="ATP-dep_Helicase"/>
</dbReference>
<organism evidence="5 6">
    <name type="scientific">Falsiroseomonas tokyonensis</name>
    <dbReference type="NCBI Taxonomy" id="430521"/>
    <lineage>
        <taxon>Bacteria</taxon>
        <taxon>Pseudomonadati</taxon>
        <taxon>Pseudomonadota</taxon>
        <taxon>Alphaproteobacteria</taxon>
        <taxon>Acetobacterales</taxon>
        <taxon>Roseomonadaceae</taxon>
        <taxon>Falsiroseomonas</taxon>
    </lineage>
</organism>
<keyword evidence="2" id="KW-0067">ATP-binding</keyword>